<dbReference type="PANTHER" id="PTHR11487">
    <property type="entry name" value="THIOESTERASE"/>
    <property type="match status" value="1"/>
</dbReference>
<evidence type="ECO:0000313" key="5">
    <source>
        <dbReference type="Proteomes" id="UP000199699"/>
    </source>
</evidence>
<keyword evidence="2" id="KW-0378">Hydrolase</keyword>
<dbReference type="PANTHER" id="PTHR11487:SF0">
    <property type="entry name" value="S-ACYL FATTY ACID SYNTHASE THIOESTERASE, MEDIUM CHAIN"/>
    <property type="match status" value="1"/>
</dbReference>
<reference evidence="4 5" key="1">
    <citation type="submission" date="2016-06" db="EMBL/GenBank/DDBJ databases">
        <authorList>
            <person name="Kjaerup R.B."/>
            <person name="Dalgaard T.S."/>
            <person name="Juul-Madsen H.R."/>
        </authorList>
    </citation>
    <scope>NUCLEOTIDE SEQUENCE [LARGE SCALE GENOMIC DNA]</scope>
    <source>
        <strain evidence="4 5">DSM 43818</strain>
    </source>
</reference>
<evidence type="ECO:0000313" key="4">
    <source>
        <dbReference type="EMBL" id="SCL14149.1"/>
    </source>
</evidence>
<dbReference type="Proteomes" id="UP000199699">
    <property type="component" value="Unassembled WGS sequence"/>
</dbReference>
<dbReference type="SMART" id="SM00824">
    <property type="entry name" value="PKS_TE"/>
    <property type="match status" value="1"/>
</dbReference>
<gene>
    <name evidence="4" type="ORF">GA0070616_0357</name>
</gene>
<evidence type="ECO:0000256" key="1">
    <source>
        <dbReference type="ARBA" id="ARBA00007169"/>
    </source>
</evidence>
<dbReference type="Gene3D" id="3.40.50.1820">
    <property type="entry name" value="alpha/beta hydrolase"/>
    <property type="match status" value="1"/>
</dbReference>
<name>A0A1C6RAJ3_9ACTN</name>
<evidence type="ECO:0000259" key="3">
    <source>
        <dbReference type="SMART" id="SM00824"/>
    </source>
</evidence>
<feature type="domain" description="Thioesterase TesA-like" evidence="3">
    <location>
        <begin position="26"/>
        <end position="248"/>
    </location>
</feature>
<dbReference type="GO" id="GO:0008610">
    <property type="term" value="P:lipid biosynthetic process"/>
    <property type="evidence" value="ECO:0007669"/>
    <property type="project" value="TreeGrafter"/>
</dbReference>
<dbReference type="GO" id="GO:0016787">
    <property type="term" value="F:hydrolase activity"/>
    <property type="evidence" value="ECO:0007669"/>
    <property type="project" value="UniProtKB-KW"/>
</dbReference>
<dbReference type="AlphaFoldDB" id="A0A1C6RAJ3"/>
<dbReference type="InterPro" id="IPR029058">
    <property type="entry name" value="AB_hydrolase_fold"/>
</dbReference>
<dbReference type="SUPFAM" id="SSF53474">
    <property type="entry name" value="alpha/beta-Hydrolases"/>
    <property type="match status" value="1"/>
</dbReference>
<comment type="similarity">
    <text evidence="1">Belongs to the thioesterase family.</text>
</comment>
<dbReference type="RefSeq" id="WP_281187695.1">
    <property type="nucleotide sequence ID" value="NZ_FMHT01000003.1"/>
</dbReference>
<protein>
    <submittedName>
        <fullName evidence="4">Surfactin synthase thioesterase subunit</fullName>
    </submittedName>
</protein>
<accession>A0A1C6RAJ3</accession>
<dbReference type="InterPro" id="IPR012223">
    <property type="entry name" value="TEII"/>
</dbReference>
<dbReference type="InterPro" id="IPR001031">
    <property type="entry name" value="Thioesterase"/>
</dbReference>
<dbReference type="EMBL" id="FMHT01000003">
    <property type="protein sequence ID" value="SCL14149.1"/>
    <property type="molecule type" value="Genomic_DNA"/>
</dbReference>
<dbReference type="STRING" id="145857.GA0070616_0357"/>
<keyword evidence="5" id="KW-1185">Reference proteome</keyword>
<organism evidence="4 5">
    <name type="scientific">Micromonospora nigra</name>
    <dbReference type="NCBI Taxonomy" id="145857"/>
    <lineage>
        <taxon>Bacteria</taxon>
        <taxon>Bacillati</taxon>
        <taxon>Actinomycetota</taxon>
        <taxon>Actinomycetes</taxon>
        <taxon>Micromonosporales</taxon>
        <taxon>Micromonosporaceae</taxon>
        <taxon>Micromonospora</taxon>
    </lineage>
</organism>
<dbReference type="Pfam" id="PF00975">
    <property type="entry name" value="Thioesterase"/>
    <property type="match status" value="1"/>
</dbReference>
<dbReference type="InterPro" id="IPR020802">
    <property type="entry name" value="TesA-like"/>
</dbReference>
<evidence type="ECO:0000256" key="2">
    <source>
        <dbReference type="ARBA" id="ARBA00022801"/>
    </source>
</evidence>
<proteinExistence type="inferred from homology"/>
<sequence>MTDSDNGLWVRRFHPAPGGTGAPRLVCLPHAGGSASFYFPVSRALSPAVEVLAIQYPGRQDRRQEPCVDDIGELARQVFEVLRPWRDRPLAIFGHSMGATLGFEVARLIEADGGTPVAHLFPSGRRAPSCPRHETVHLLDDEGLLADVRKLSGTNSAVLGDPEMLRAALPAIRNDYRAAETYAYTPGPKLSCPVTVFTGDDDPKTTIDEARAWQQHTTGPFDLQVFGGGHFFLAQHQPAILRTISAALSTTVG</sequence>